<evidence type="ECO:0000313" key="1">
    <source>
        <dbReference type="EMBL" id="SBW03012.1"/>
    </source>
</evidence>
<name>A0A212JUB3_9BACT</name>
<accession>A0A212JUB3</accession>
<protein>
    <submittedName>
        <fullName evidence="1">Uncharacterized protein</fullName>
    </submittedName>
</protein>
<gene>
    <name evidence="1" type="ORF">KM92DES2_11738</name>
</gene>
<sequence length="89" mass="9849">MLELMNKSPITVRGYVAAVPRSVDARQARVAVVQDDVEYRIVPRGAGVDLDDEVSVPVEVSGIMEEADGVVYLIVRGYKVLEDDSWLEE</sequence>
<dbReference type="AlphaFoldDB" id="A0A212JUB3"/>
<organism evidence="1">
    <name type="scientific">uncultured Desulfovibrio sp</name>
    <dbReference type="NCBI Taxonomy" id="167968"/>
    <lineage>
        <taxon>Bacteria</taxon>
        <taxon>Pseudomonadati</taxon>
        <taxon>Thermodesulfobacteriota</taxon>
        <taxon>Desulfovibrionia</taxon>
        <taxon>Desulfovibrionales</taxon>
        <taxon>Desulfovibrionaceae</taxon>
        <taxon>Desulfovibrio</taxon>
        <taxon>environmental samples</taxon>
    </lineage>
</organism>
<dbReference type="EMBL" id="FLUP01000001">
    <property type="protein sequence ID" value="SBW03012.1"/>
    <property type="molecule type" value="Genomic_DNA"/>
</dbReference>
<proteinExistence type="predicted"/>
<reference evidence="1" key="1">
    <citation type="submission" date="2016-04" db="EMBL/GenBank/DDBJ databases">
        <authorList>
            <person name="Evans L.H."/>
            <person name="Alamgir A."/>
            <person name="Owens N."/>
            <person name="Weber N.D."/>
            <person name="Virtaneva K."/>
            <person name="Barbian K."/>
            <person name="Babar A."/>
            <person name="Rosenke K."/>
        </authorList>
    </citation>
    <scope>NUCLEOTIDE SEQUENCE</scope>
    <source>
        <strain evidence="1">92-2</strain>
    </source>
</reference>